<dbReference type="PANTHER" id="PTHR36509">
    <property type="entry name" value="BLL3101 PROTEIN"/>
    <property type="match status" value="1"/>
</dbReference>
<dbReference type="PANTHER" id="PTHR36509:SF2">
    <property type="entry name" value="BLL3101 PROTEIN"/>
    <property type="match status" value="1"/>
</dbReference>
<organism evidence="3 4">
    <name type="scientific">Vibrio ishigakensis</name>
    <dbReference type="NCBI Taxonomy" id="1481914"/>
    <lineage>
        <taxon>Bacteria</taxon>
        <taxon>Pseudomonadati</taxon>
        <taxon>Pseudomonadota</taxon>
        <taxon>Gammaproteobacteria</taxon>
        <taxon>Vibrionales</taxon>
        <taxon>Vibrionaceae</taxon>
        <taxon>Vibrio</taxon>
    </lineage>
</organism>
<evidence type="ECO:0008006" key="5">
    <source>
        <dbReference type="Google" id="ProtNLM"/>
    </source>
</evidence>
<gene>
    <name evidence="3" type="ORF">JCM19232_5238</name>
</gene>
<comment type="caution">
    <text evidence="3">The sequence shown here is derived from an EMBL/GenBank/DDBJ whole genome shotgun (WGS) entry which is preliminary data.</text>
</comment>
<name>A0A0B8PHM0_9VIBR</name>
<feature type="domain" description="DUF1254" evidence="2">
    <location>
        <begin position="25"/>
        <end position="78"/>
    </location>
</feature>
<reference evidence="3 4" key="2">
    <citation type="submission" date="2015-01" db="EMBL/GenBank/DDBJ databases">
        <authorList>
            <consortium name="NBRP consortium"/>
            <person name="Sawabe T."/>
            <person name="Meirelles P."/>
            <person name="Feng G."/>
            <person name="Sayaka M."/>
            <person name="Hattori M."/>
            <person name="Ohkuma M."/>
        </authorList>
    </citation>
    <scope>NUCLEOTIDE SEQUENCE [LARGE SCALE GENOMIC DNA]</scope>
    <source>
        <strain evidence="3 4">JCM19232</strain>
    </source>
</reference>
<dbReference type="Proteomes" id="UP000031670">
    <property type="component" value="Unassembled WGS sequence"/>
</dbReference>
<dbReference type="Gene3D" id="2.60.120.1600">
    <property type="match status" value="1"/>
</dbReference>
<dbReference type="SUPFAM" id="SSF160935">
    <property type="entry name" value="VPA0735-like"/>
    <property type="match status" value="1"/>
</dbReference>
<reference evidence="3 4" key="1">
    <citation type="submission" date="2015-01" db="EMBL/GenBank/DDBJ databases">
        <title>Vibrio sp. C5 JCM 19232 whole genome shotgun sequence.</title>
        <authorList>
            <person name="Sawabe T."/>
            <person name="Meirelles P."/>
            <person name="Feng G."/>
            <person name="Sayaka M."/>
            <person name="Hattori M."/>
            <person name="Ohkuma M."/>
        </authorList>
    </citation>
    <scope>NUCLEOTIDE SEQUENCE [LARGE SCALE GENOMIC DNA]</scope>
    <source>
        <strain evidence="3 4">JCM19232</strain>
    </source>
</reference>
<dbReference type="EMBL" id="BBSA01000005">
    <property type="protein sequence ID" value="GAM62274.1"/>
    <property type="molecule type" value="Genomic_DNA"/>
</dbReference>
<dbReference type="AlphaFoldDB" id="A0A0B8PHM0"/>
<evidence type="ECO:0000259" key="2">
    <source>
        <dbReference type="Pfam" id="PF06863"/>
    </source>
</evidence>
<dbReference type="InterPro" id="IPR010621">
    <property type="entry name" value="DUF1214"/>
</dbReference>
<protein>
    <recommendedName>
        <fullName evidence="5">DUF1254 domain-containing protein</fullName>
    </recommendedName>
</protein>
<proteinExistence type="predicted"/>
<dbReference type="InterPro" id="IPR010679">
    <property type="entry name" value="DUF1254"/>
</dbReference>
<dbReference type="Pfam" id="PF06863">
    <property type="entry name" value="DUF1254"/>
    <property type="match status" value="1"/>
</dbReference>
<sequence length="315" mass="35272">MVTAADYPTVETSHQMLKNQDEAGVNQFLHKRELTPTDKQPVVRMNRDTYYSFAVVDVSEGAWITIPDVPEGKYVSVQPVTEDHRIQPMFYGTGTYELKTHMGTHMYLVVRLDSTLSKQEAKRIQDLMKIKANSKDKFEAEPVDKASFDKVEEALKAKMPGIYERDGDDALVGMFTAPTDSSNKFFTQEKYEVGAAIGWGGAQLIDNIYEVSGSYPTRVCHQATFEDPEDKAFWSFTVYNKAGFMFNDVANVSSNTATANEDGTYTVSFGCGKDAPNNIATKNKSGVFNLGVRHYQPSEKVQNGYRLLPFVKPVK</sequence>
<evidence type="ECO:0000313" key="4">
    <source>
        <dbReference type="Proteomes" id="UP000031670"/>
    </source>
</evidence>
<dbReference type="Pfam" id="PF06742">
    <property type="entry name" value="DUF1214"/>
    <property type="match status" value="1"/>
</dbReference>
<evidence type="ECO:0000259" key="1">
    <source>
        <dbReference type="Pfam" id="PF06742"/>
    </source>
</evidence>
<evidence type="ECO:0000313" key="3">
    <source>
        <dbReference type="EMBL" id="GAM62274.1"/>
    </source>
</evidence>
<accession>A0A0B8PHM0</accession>
<feature type="domain" description="DUF1214" evidence="1">
    <location>
        <begin position="227"/>
        <end position="298"/>
    </location>
</feature>